<evidence type="ECO:0000313" key="7">
    <source>
        <dbReference type="Proteomes" id="UP000510897"/>
    </source>
</evidence>
<keyword evidence="1" id="KW-0808">Transferase</keyword>
<reference evidence="4 7" key="2">
    <citation type="submission" date="2020-06" db="EMBL/GenBank/DDBJ databases">
        <authorList>
            <person name="Puxty R.J."/>
            <person name="Weihe C."/>
            <person name="Marston M.F."/>
            <person name="Martiny J.B.H."/>
        </authorList>
    </citation>
    <scope>NUCLEOTIDE SEQUENCE [LARGE SCALE GENOMIC DNA]</scope>
    <source>
        <strain evidence="4">0809CC03</strain>
    </source>
</reference>
<keyword evidence="1" id="KW-0731">Sigma factor</keyword>
<comment type="function">
    <text evidence="1">Plays a role in the transcription of the viral late genes by acting as a late promoter recognition subunit. Associates with host RNA polymerase (RNAP) core and thus replaces the host sigma-70/rpoD subunit in the complex. May also play a role in DNA packaging by interacting with the terminase subunit gp17.</text>
</comment>
<dbReference type="EMBL" id="KU686213">
    <property type="protein sequence ID" value="AOV62340.1"/>
    <property type="molecule type" value="Genomic_DNA"/>
</dbReference>
<dbReference type="Proteomes" id="UP000203902">
    <property type="component" value="Segment"/>
</dbReference>
<organism evidence="3 6">
    <name type="scientific">Synechococcus phage S-CAM7</name>
    <dbReference type="NCBI Taxonomy" id="1883368"/>
    <lineage>
        <taxon>Viruses</taxon>
        <taxon>Duplodnaviria</taxon>
        <taxon>Heunggongvirae</taxon>
        <taxon>Uroviricota</taxon>
        <taxon>Caudoviricetes</taxon>
        <taxon>Pantevenvirales</taxon>
        <taxon>Kyanoviridae</taxon>
        <taxon>Mazuvirus</taxon>
        <taxon>Mazuvirus scam7</taxon>
    </lineage>
</organism>
<keyword evidence="1" id="KW-1195">Viral transcription</keyword>
<dbReference type="GeneID" id="30308207"/>
<gene>
    <name evidence="2" type="ORF">C490910_153</name>
    <name evidence="4" type="ORF">CC030809_00148</name>
    <name evidence="3" type="ORF">S420910_152</name>
</gene>
<dbReference type="GO" id="GO:0016987">
    <property type="term" value="F:sigma factor activity"/>
    <property type="evidence" value="ECO:0007669"/>
    <property type="project" value="UniProtKB-UniRule"/>
</dbReference>
<dbReference type="EMBL" id="KU686212">
    <property type="protein sequence ID" value="AOV62077.1"/>
    <property type="molecule type" value="Genomic_DNA"/>
</dbReference>
<feature type="site" description="Interaction with host RNAP" evidence="1">
    <location>
        <position position="75"/>
    </location>
</feature>
<comment type="caution">
    <text evidence="1">Lacks conserved residue(s) required for the propagation of feature annotation.</text>
</comment>
<feature type="DNA-binding region" evidence="1">
    <location>
        <position position="112"/>
    </location>
</feature>
<dbReference type="RefSeq" id="YP_009323086.1">
    <property type="nucleotide sequence ID" value="NC_031927.1"/>
</dbReference>
<keyword evidence="1" id="KW-0238">DNA-binding</keyword>
<dbReference type="GO" id="GO:0003677">
    <property type="term" value="F:DNA binding"/>
    <property type="evidence" value="ECO:0007669"/>
    <property type="project" value="UniProtKB-UniRule"/>
</dbReference>
<dbReference type="GO" id="GO:0019086">
    <property type="term" value="P:late viral transcription"/>
    <property type="evidence" value="ECO:0007669"/>
    <property type="project" value="UniProtKB-UniRule"/>
</dbReference>
<comment type="similarity">
    <text evidence="1">Belongs to the Tevenvirinae RNA polymerase sigma-like factor family.</text>
</comment>
<dbReference type="InterPro" id="IPR046386">
    <property type="entry name" value="T4_sigma-like_factor"/>
</dbReference>
<dbReference type="GO" id="GO:0016779">
    <property type="term" value="F:nucleotidyltransferase activity"/>
    <property type="evidence" value="ECO:0007669"/>
    <property type="project" value="UniProtKB-KW"/>
</dbReference>
<keyword evidence="5" id="KW-1185">Reference proteome</keyword>
<protein>
    <recommendedName>
        <fullName evidence="1">RNA polymerase sigma-like factor</fullName>
    </recommendedName>
    <alternativeName>
        <fullName evidence="1">Promoter specificity factor</fullName>
    </alternativeName>
</protein>
<dbReference type="HAMAP" id="MF_04164">
    <property type="entry name" value="T4_Sigma_like_factor"/>
    <property type="match status" value="1"/>
</dbReference>
<evidence type="ECO:0000313" key="6">
    <source>
        <dbReference type="Proteomes" id="UP000226384"/>
    </source>
</evidence>
<dbReference type="EMBL" id="MT586120">
    <property type="protein sequence ID" value="QLF86204.1"/>
    <property type="molecule type" value="Genomic_DNA"/>
</dbReference>
<evidence type="ECO:0000313" key="4">
    <source>
        <dbReference type="EMBL" id="QLF86204.1"/>
    </source>
</evidence>
<reference evidence="4 7" key="3">
    <citation type="submission" date="2020-07" db="EMBL/GenBank/DDBJ databases">
        <title>Signatures of coevolution in a cyanophage population.</title>
        <authorList>
            <person name="Abebe J."/>
        </authorList>
    </citation>
    <scope>NUCLEOTIDE SEQUENCE [LARGE SCALE GENOMIC DNA]</scope>
    <source>
        <strain evidence="4">0809CC03</strain>
    </source>
</reference>
<reference evidence="5 6" key="1">
    <citation type="journal article" date="2016" name="Virology">
        <title>The genomic content and context of auxiliary metabolic genes in marine cyanomyoviruses.</title>
        <authorList>
            <person name="Crummett L.T."/>
            <person name="Puxty R.J."/>
            <person name="Weihe C."/>
            <person name="Marston M.F."/>
            <person name="Martiny J.B."/>
        </authorList>
    </citation>
    <scope>NUCLEOTIDE SEQUENCE [LARGE SCALE GENOMIC DNA]</scope>
    <source>
        <strain evidence="2">0910CC49</strain>
        <strain evidence="3">0910SB42</strain>
    </source>
</reference>
<evidence type="ECO:0000313" key="2">
    <source>
        <dbReference type="EMBL" id="AOV62077.1"/>
    </source>
</evidence>
<evidence type="ECO:0000313" key="3">
    <source>
        <dbReference type="EMBL" id="AOV62340.1"/>
    </source>
</evidence>
<comment type="subunit">
    <text evidence="1">Interacts with the host RNA polymerase catalytic core formed by RpoA, RpoB, RpoC and RpoZ to form the RNAP-gp55 holoenzyme. Part of the transcription activation complex containing host RNAP, the viral RNA polymerase sigma-like factor, the late transcription coactivator, and the sliding clamp. Interacts with the terminase large subunit; this interaction may load the terminase onto DNA for packaging.</text>
</comment>
<keyword evidence="1" id="KW-0945">Host-virus interaction</keyword>
<feature type="site" description="Interaction with host RNAP" evidence="1">
    <location>
        <position position="68"/>
    </location>
</feature>
<dbReference type="Proteomes" id="UP000510897">
    <property type="component" value="Segment"/>
</dbReference>
<accession>A0A1D8KUI2</accession>
<keyword evidence="1" id="KW-0548">Nucleotidyltransferase</keyword>
<evidence type="ECO:0000256" key="1">
    <source>
        <dbReference type="HAMAP-Rule" id="MF_04164"/>
    </source>
</evidence>
<keyword evidence="1" id="KW-0805">Transcription regulation</keyword>
<sequence length="158" mass="18562">MAKAKTEHYVNNRDFLDALIEYREKVAEAAANDRPKPRITNYIGSCFLKIATHLSYKSNFVNYMYREDMISDGIENCVQYIHNFDPAKSKNPFAYFTQISYFAFLRRIQREKRQLDIKTKIVEKSGFEALMTSDANLTNEYRNDYNAIKENIITKLNS</sequence>
<dbReference type="KEGG" id="vg:30308207"/>
<evidence type="ECO:0000313" key="5">
    <source>
        <dbReference type="Proteomes" id="UP000203902"/>
    </source>
</evidence>
<dbReference type="Proteomes" id="UP000226384">
    <property type="component" value="Segment"/>
</dbReference>
<keyword evidence="1" id="KW-0804">Transcription</keyword>
<name>A0A1D8KUI2_9CAUD</name>
<dbReference type="OrthoDB" id="11446at10239"/>
<feature type="site" description="Interaction with host RNAP" evidence="1">
    <location>
        <position position="72"/>
    </location>
</feature>
<proteinExistence type="inferred from homology"/>